<dbReference type="AlphaFoldDB" id="A0A1M6FR39"/>
<feature type="domain" description="SPOR" evidence="2">
    <location>
        <begin position="57"/>
        <end position="125"/>
    </location>
</feature>
<name>A0A1M6FR39_9FLAO</name>
<dbReference type="GO" id="GO:0042834">
    <property type="term" value="F:peptidoglycan binding"/>
    <property type="evidence" value="ECO:0007669"/>
    <property type="project" value="InterPro"/>
</dbReference>
<dbReference type="EMBL" id="FQZH01000001">
    <property type="protein sequence ID" value="SHJ00151.1"/>
    <property type="molecule type" value="Genomic_DNA"/>
</dbReference>
<reference evidence="3 4" key="1">
    <citation type="submission" date="2016-11" db="EMBL/GenBank/DDBJ databases">
        <authorList>
            <person name="Jaros S."/>
            <person name="Januszkiewicz K."/>
            <person name="Wedrychowicz H."/>
        </authorList>
    </citation>
    <scope>NUCLEOTIDE SEQUENCE [LARGE SCALE GENOMIC DNA]</scope>
    <source>
        <strain evidence="3 4">DSM 22807</strain>
    </source>
</reference>
<dbReference type="Gene3D" id="3.30.70.1070">
    <property type="entry name" value="Sporulation related repeat"/>
    <property type="match status" value="1"/>
</dbReference>
<dbReference type="STRING" id="683124.SAMN05444337_1303"/>
<protein>
    <submittedName>
        <fullName evidence="3">Sporulation related domain-containing protein</fullName>
    </submittedName>
</protein>
<evidence type="ECO:0000259" key="2">
    <source>
        <dbReference type="Pfam" id="PF05036"/>
    </source>
</evidence>
<sequence length="127" mass="14642">MRNLHLKFSQTTLFFLLLCSSQIFPQEGKTTVNQSPKFEELLNEKRKVNSTLAINDGYKIQIFSGSSTDCKKQLNDFKKEYKELDGTIVFSSPQYKVYIGPFRSRLHAEGTLNKIKDKYPTSLLIKP</sequence>
<dbReference type="InterPro" id="IPR036680">
    <property type="entry name" value="SPOR-like_sf"/>
</dbReference>
<organism evidence="3 4">
    <name type="scientific">Flavobacterium haoranii</name>
    <dbReference type="NCBI Taxonomy" id="683124"/>
    <lineage>
        <taxon>Bacteria</taxon>
        <taxon>Pseudomonadati</taxon>
        <taxon>Bacteroidota</taxon>
        <taxon>Flavobacteriia</taxon>
        <taxon>Flavobacteriales</taxon>
        <taxon>Flavobacteriaceae</taxon>
        <taxon>Flavobacterium</taxon>
    </lineage>
</organism>
<keyword evidence="1" id="KW-0732">Signal</keyword>
<evidence type="ECO:0000313" key="3">
    <source>
        <dbReference type="EMBL" id="SHJ00151.1"/>
    </source>
</evidence>
<feature type="chain" id="PRO_5012296752" evidence="1">
    <location>
        <begin position="26"/>
        <end position="127"/>
    </location>
</feature>
<dbReference type="Proteomes" id="UP000184232">
    <property type="component" value="Unassembled WGS sequence"/>
</dbReference>
<dbReference type="OrthoDB" id="2473397at2"/>
<dbReference type="InterPro" id="IPR007730">
    <property type="entry name" value="SPOR-like_dom"/>
</dbReference>
<dbReference type="SUPFAM" id="SSF110997">
    <property type="entry name" value="Sporulation related repeat"/>
    <property type="match status" value="1"/>
</dbReference>
<gene>
    <name evidence="3" type="ORF">SAMN05444337_1303</name>
</gene>
<keyword evidence="4" id="KW-1185">Reference proteome</keyword>
<feature type="signal peptide" evidence="1">
    <location>
        <begin position="1"/>
        <end position="25"/>
    </location>
</feature>
<evidence type="ECO:0000313" key="4">
    <source>
        <dbReference type="Proteomes" id="UP000184232"/>
    </source>
</evidence>
<accession>A0A1M6FR39</accession>
<evidence type="ECO:0000256" key="1">
    <source>
        <dbReference type="SAM" id="SignalP"/>
    </source>
</evidence>
<proteinExistence type="predicted"/>
<dbReference type="Pfam" id="PF05036">
    <property type="entry name" value="SPOR"/>
    <property type="match status" value="1"/>
</dbReference>